<dbReference type="EMBL" id="DS237424">
    <property type="protein sequence ID" value="EDP38852.1"/>
    <property type="molecule type" value="Genomic_DNA"/>
</dbReference>
<feature type="compositionally biased region" description="Low complexity" evidence="1">
    <location>
        <begin position="35"/>
        <end position="54"/>
    </location>
</feature>
<dbReference type="AlphaFoldDB" id="A8NK22"/>
<organism evidence="2">
    <name type="scientific">Brugia malayi</name>
    <name type="common">Filarial nematode worm</name>
    <dbReference type="NCBI Taxonomy" id="6279"/>
    <lineage>
        <taxon>Eukaryota</taxon>
        <taxon>Metazoa</taxon>
        <taxon>Ecdysozoa</taxon>
        <taxon>Nematoda</taxon>
        <taxon>Chromadorea</taxon>
        <taxon>Rhabditida</taxon>
        <taxon>Spirurina</taxon>
        <taxon>Spiruromorpha</taxon>
        <taxon>Filarioidea</taxon>
        <taxon>Onchocercidae</taxon>
        <taxon>Brugia</taxon>
    </lineage>
</organism>
<evidence type="ECO:0000256" key="1">
    <source>
        <dbReference type="SAM" id="MobiDB-lite"/>
    </source>
</evidence>
<sequence length="61" mass="6622">RLRKKTKMNLNCPVNSFPVNYPSHPILPYHITFISSSPSSSSSSSSSPSPSSSSNIKPKTK</sequence>
<feature type="non-terminal residue" evidence="2">
    <location>
        <position position="1"/>
    </location>
</feature>
<protein>
    <submittedName>
        <fullName evidence="2">Uncharacterized protein</fullName>
    </submittedName>
</protein>
<proteinExistence type="predicted"/>
<name>A8NK22_BRUMA</name>
<feature type="region of interest" description="Disordered" evidence="1">
    <location>
        <begin position="35"/>
        <end position="61"/>
    </location>
</feature>
<reference evidence="2" key="1">
    <citation type="journal article" date="2007" name="Science">
        <title>Draft genome of the filarial nematode parasite Brugia malayi.</title>
        <authorList>
            <person name="Ghedin E."/>
            <person name="Wang S."/>
            <person name="Spiro D."/>
            <person name="Caler E."/>
            <person name="Zhao Q."/>
            <person name="Crabtree J."/>
            <person name="Allen J.E."/>
            <person name="Delcher A.L."/>
            <person name="Guiliano D.B."/>
            <person name="Miranda-Saavedra D."/>
            <person name="Angiuoli S.V."/>
            <person name="Creasy T."/>
            <person name="Amedeo P."/>
            <person name="Haas B."/>
            <person name="El-Sayed N.M."/>
            <person name="Wortman J.R."/>
            <person name="Feldblyum T."/>
            <person name="Tallon L."/>
            <person name="Schatz M."/>
            <person name="Shumway M."/>
            <person name="Koo H."/>
            <person name="Salzberg S.L."/>
            <person name="Schobel S."/>
            <person name="Pertea M."/>
            <person name="Pop M."/>
            <person name="White O."/>
            <person name="Barton G.J."/>
            <person name="Carlow C.K."/>
            <person name="Crawford M.J."/>
            <person name="Daub J."/>
            <person name="Dimmic M.W."/>
            <person name="Estes C.F."/>
            <person name="Foster J.M."/>
            <person name="Ganatra M."/>
            <person name="Gregory W.F."/>
            <person name="Johnson N.M."/>
            <person name="Jin J."/>
            <person name="Komuniecki R."/>
            <person name="Korf I."/>
            <person name="Kumar S."/>
            <person name="Laney S."/>
            <person name="Li B.W."/>
            <person name="Li W."/>
            <person name="Lindblom T.H."/>
            <person name="Lustigman S."/>
            <person name="Ma D."/>
            <person name="Maina C.V."/>
            <person name="Martin D.M."/>
            <person name="McCarter J.P."/>
            <person name="McReynolds L."/>
            <person name="Mitreva M."/>
            <person name="Nutman T.B."/>
            <person name="Parkinson J."/>
            <person name="Peregrin-Alvarez J.M."/>
            <person name="Poole C."/>
            <person name="Ren Q."/>
            <person name="Saunders L."/>
            <person name="Sluder A.E."/>
            <person name="Smith K."/>
            <person name="Stanke M."/>
            <person name="Unnasch T.R."/>
            <person name="Ware J."/>
            <person name="Wei A.D."/>
            <person name="Weil G."/>
            <person name="Williams D.J."/>
            <person name="Zhang Y."/>
            <person name="Williams S.A."/>
            <person name="Fraser-Liggett C."/>
            <person name="Slatko B."/>
            <person name="Blaxter M.L."/>
            <person name="Scott A.L."/>
        </authorList>
    </citation>
    <scope>NUCLEOTIDE SEQUENCE [LARGE SCALE GENOMIC DNA]</scope>
</reference>
<accession>A8NK22</accession>
<gene>
    <name evidence="2" type="ORF">Bm1_04190</name>
</gene>
<evidence type="ECO:0000313" key="2">
    <source>
        <dbReference type="EMBL" id="EDP38852.1"/>
    </source>
</evidence>